<dbReference type="PANTHER" id="PTHR46450:SF1">
    <property type="entry name" value="INACTIVE HISTONE-LYSINE N-METHYLTRANSFERASE SUVR1-RELATED"/>
    <property type="match status" value="1"/>
</dbReference>
<dbReference type="PROSITE" id="PS51580">
    <property type="entry name" value="SAM_MT43_3"/>
    <property type="match status" value="1"/>
</dbReference>
<evidence type="ECO:0000256" key="2">
    <source>
        <dbReference type="ARBA" id="ARBA00022454"/>
    </source>
</evidence>
<dbReference type="EnsemblPlants" id="Kaladp0046s0114.1.v1.1">
    <property type="protein sequence ID" value="Kaladp0046s0114.1.v1.1"/>
    <property type="gene ID" value="Kaladp0046s0114.v1.1"/>
</dbReference>
<dbReference type="SMART" id="SM00317">
    <property type="entry name" value="SET"/>
    <property type="match status" value="1"/>
</dbReference>
<dbReference type="InterPro" id="IPR001214">
    <property type="entry name" value="SET_dom"/>
</dbReference>
<dbReference type="SMART" id="SM00468">
    <property type="entry name" value="PreSET"/>
    <property type="match status" value="1"/>
</dbReference>
<dbReference type="GO" id="GO:0008270">
    <property type="term" value="F:zinc ion binding"/>
    <property type="evidence" value="ECO:0007669"/>
    <property type="project" value="InterPro"/>
</dbReference>
<name>A0A7N0TUH3_KALFE</name>
<dbReference type="GO" id="GO:0005694">
    <property type="term" value="C:chromosome"/>
    <property type="evidence" value="ECO:0007669"/>
    <property type="project" value="UniProtKB-SubCell"/>
</dbReference>
<dbReference type="InterPro" id="IPR043017">
    <property type="entry name" value="WIYLD_dom_sf"/>
</dbReference>
<protein>
    <recommendedName>
        <fullName evidence="4">SET domain-containing protein</fullName>
    </recommendedName>
</protein>
<feature type="region of interest" description="Disordered" evidence="3">
    <location>
        <begin position="118"/>
        <end position="170"/>
    </location>
</feature>
<dbReference type="Gene3D" id="1.10.8.850">
    <property type="entry name" value="Histone-lysine N methyltransferase , C-terminal domain-like"/>
    <property type="match status" value="1"/>
</dbReference>
<dbReference type="InterPro" id="IPR018848">
    <property type="entry name" value="WIYLD_domain"/>
</dbReference>
<dbReference type="Pfam" id="PF00856">
    <property type="entry name" value="SET"/>
    <property type="match status" value="1"/>
</dbReference>
<organism evidence="5 6">
    <name type="scientific">Kalanchoe fedtschenkoi</name>
    <name type="common">Lavender scallops</name>
    <name type="synonym">South American air plant</name>
    <dbReference type="NCBI Taxonomy" id="63787"/>
    <lineage>
        <taxon>Eukaryota</taxon>
        <taxon>Viridiplantae</taxon>
        <taxon>Streptophyta</taxon>
        <taxon>Embryophyta</taxon>
        <taxon>Tracheophyta</taxon>
        <taxon>Spermatophyta</taxon>
        <taxon>Magnoliopsida</taxon>
        <taxon>eudicotyledons</taxon>
        <taxon>Gunneridae</taxon>
        <taxon>Pentapetalae</taxon>
        <taxon>Saxifragales</taxon>
        <taxon>Crassulaceae</taxon>
        <taxon>Kalanchoe</taxon>
    </lineage>
</organism>
<dbReference type="PROSITE" id="PS50280">
    <property type="entry name" value="SET"/>
    <property type="match status" value="1"/>
</dbReference>
<dbReference type="OMA" id="QMADDKE"/>
<feature type="region of interest" description="Disordered" evidence="3">
    <location>
        <begin position="198"/>
        <end position="218"/>
    </location>
</feature>
<evidence type="ECO:0000313" key="5">
    <source>
        <dbReference type="EnsemblPlants" id="Kaladp0046s0114.1.v1.1"/>
    </source>
</evidence>
<feature type="compositionally biased region" description="Low complexity" evidence="3">
    <location>
        <begin position="141"/>
        <end position="156"/>
    </location>
</feature>
<evidence type="ECO:0000259" key="4">
    <source>
        <dbReference type="PROSITE" id="PS50280"/>
    </source>
</evidence>
<dbReference type="GO" id="GO:0005634">
    <property type="term" value="C:nucleus"/>
    <property type="evidence" value="ECO:0007669"/>
    <property type="project" value="InterPro"/>
</dbReference>
<dbReference type="InterPro" id="IPR007728">
    <property type="entry name" value="Pre-SET_dom"/>
</dbReference>
<dbReference type="Proteomes" id="UP000594263">
    <property type="component" value="Unplaced"/>
</dbReference>
<comment type="subcellular location">
    <subcellularLocation>
        <location evidence="1">Chromosome</location>
    </subcellularLocation>
</comment>
<feature type="compositionally biased region" description="Basic and acidic residues" evidence="3">
    <location>
        <begin position="74"/>
        <end position="83"/>
    </location>
</feature>
<feature type="domain" description="SET" evidence="4">
    <location>
        <begin position="497"/>
        <end position="629"/>
    </location>
</feature>
<evidence type="ECO:0000256" key="3">
    <source>
        <dbReference type="SAM" id="MobiDB-lite"/>
    </source>
</evidence>
<feature type="region of interest" description="Disordered" evidence="3">
    <location>
        <begin position="73"/>
        <end position="93"/>
    </location>
</feature>
<keyword evidence="2" id="KW-0158">Chromosome</keyword>
<proteinExistence type="predicted"/>
<dbReference type="GO" id="GO:0042054">
    <property type="term" value="F:histone methyltransferase activity"/>
    <property type="evidence" value="ECO:0007669"/>
    <property type="project" value="InterPro"/>
</dbReference>
<dbReference type="AlphaFoldDB" id="A0A7N0TUH3"/>
<dbReference type="CDD" id="cd10538">
    <property type="entry name" value="SET_SETDB-like"/>
    <property type="match status" value="1"/>
</dbReference>
<dbReference type="Gene3D" id="2.170.270.10">
    <property type="entry name" value="SET domain"/>
    <property type="match status" value="1"/>
</dbReference>
<dbReference type="InterPro" id="IPR046341">
    <property type="entry name" value="SET_dom_sf"/>
</dbReference>
<feature type="compositionally biased region" description="Basic and acidic residues" evidence="3">
    <location>
        <begin position="198"/>
        <end position="210"/>
    </location>
</feature>
<dbReference type="Gramene" id="Kaladp0046s0114.1.v1.1">
    <property type="protein sequence ID" value="Kaladp0046s0114.1.v1.1"/>
    <property type="gene ID" value="Kaladp0046s0114.v1.1"/>
</dbReference>
<keyword evidence="6" id="KW-1185">Reference proteome</keyword>
<feature type="compositionally biased region" description="Polar residues" evidence="3">
    <location>
        <begin position="118"/>
        <end position="133"/>
    </location>
</feature>
<dbReference type="InterPro" id="IPR025776">
    <property type="entry name" value="SUVR4/1/2"/>
</dbReference>
<accession>A0A7N0TUH3</accession>
<sequence length="674" mass="75333">MTSPSGRLSIMAPKPNPKVAKAFRAMKDLGISEDMVKPALKNLLKLYDKNWEHIEAENYRALIDAIFEIEDEEQVHHQPEQPLKRPRPGNQDQDFSLVEENIATTSATFLHFANTNSDTALNNTDPQQLQDTMEPSKLAVSNSNPSDESESDSPPSCLRPRGRRPTSSKALAIAEASEAHQPCDTNETLYLSQMSLKDQHKELVPSHPSEEDNTLSERLSQGAQDISNGKDTEEEFIGKCDSANGVHRVIPPENETSTSFHNSANGITDGVLLLPEDAALSTHGLYTSIHDNESGPADNSIGTVNRKKVLEMGAEKSVSVIKNKWNQARTSETTYLLDATDITKGEENVRISIINHYNDVFPPSFCYINESLVGRKAQVNVSLAQIGKEDCCSTCARDCLSLKDICICTRSTGGRYAYTTDGILNEEFLEECISMTRNPQKHSQFFCEDCPLQVRKDKDAREPCKGHLVRKIIKECWRKCQCSKHCGNRLVQRGISHKLQVFMTSGGKGWGLRTLVDLPKGTFVCEYVGEILTVSELYLRNQSCLGNCADAVVLDAGWASSKEIKEDKALCLDATVYGNVARFINHRCADANLVAIPVEVETPDHFYHRVAFFTSKKVGALEELTRDYGINFNDCDHFTRPFSCRCGSTFCRNMKHYNRKRTKENALLPFDFKI</sequence>
<dbReference type="Pfam" id="PF10440">
    <property type="entry name" value="WIYLD"/>
    <property type="match status" value="1"/>
</dbReference>
<dbReference type="PANTHER" id="PTHR46450">
    <property type="entry name" value="INACTIVE HISTONE-LYSINE N-METHYLTRANSFERASE SUVR1-RELATED"/>
    <property type="match status" value="1"/>
</dbReference>
<evidence type="ECO:0000313" key="6">
    <source>
        <dbReference type="Proteomes" id="UP000594263"/>
    </source>
</evidence>
<dbReference type="SUPFAM" id="SSF82199">
    <property type="entry name" value="SET domain"/>
    <property type="match status" value="1"/>
</dbReference>
<evidence type="ECO:0000256" key="1">
    <source>
        <dbReference type="ARBA" id="ARBA00004286"/>
    </source>
</evidence>
<reference evidence="5" key="1">
    <citation type="submission" date="2021-01" db="UniProtKB">
        <authorList>
            <consortium name="EnsemblPlants"/>
        </authorList>
    </citation>
    <scope>IDENTIFICATION</scope>
</reference>